<dbReference type="Pfam" id="PF16987">
    <property type="entry name" value="KIX_2"/>
    <property type="match status" value="1"/>
</dbReference>
<reference evidence="8" key="2">
    <citation type="submission" date="2017-06" db="EMBL/GenBank/DDBJ databases">
        <title>WGS assembly of Brachypodium distachyon.</title>
        <authorList>
            <consortium name="The International Brachypodium Initiative"/>
            <person name="Lucas S."/>
            <person name="Harmon-Smith M."/>
            <person name="Lail K."/>
            <person name="Tice H."/>
            <person name="Grimwood J."/>
            <person name="Bruce D."/>
            <person name="Barry K."/>
            <person name="Shu S."/>
            <person name="Lindquist E."/>
            <person name="Wang M."/>
            <person name="Pitluck S."/>
            <person name="Vogel J.P."/>
            <person name="Garvin D.F."/>
            <person name="Mockler T.C."/>
            <person name="Schmutz J."/>
            <person name="Rokhsar D."/>
            <person name="Bevan M.W."/>
        </authorList>
    </citation>
    <scope>NUCLEOTIDE SEQUENCE</scope>
    <source>
        <strain evidence="8">Bd21</strain>
    </source>
</reference>
<keyword evidence="10" id="KW-1185">Reference proteome</keyword>
<comment type="subcellular location">
    <subcellularLocation>
        <location evidence="1">Nucleus</location>
    </subcellularLocation>
</comment>
<feature type="domain" description="ARC105/Med15 mediator subunit C-terminal" evidence="7">
    <location>
        <begin position="735"/>
        <end position="812"/>
    </location>
</feature>
<evidence type="ECO:0000256" key="5">
    <source>
        <dbReference type="SAM" id="MobiDB-lite"/>
    </source>
</evidence>
<dbReference type="EMBL" id="CM000884">
    <property type="protein sequence ID" value="PNT60544.1"/>
    <property type="molecule type" value="Genomic_DNA"/>
</dbReference>
<feature type="region of interest" description="Disordered" evidence="5">
    <location>
        <begin position="522"/>
        <end position="570"/>
    </location>
</feature>
<dbReference type="GO" id="GO:0005634">
    <property type="term" value="C:nucleus"/>
    <property type="evidence" value="ECO:0007669"/>
    <property type="project" value="UniProtKB-SubCell"/>
</dbReference>
<proteinExistence type="predicted"/>
<dbReference type="GO" id="GO:0003713">
    <property type="term" value="F:transcription coactivator activity"/>
    <property type="evidence" value="ECO:0007669"/>
    <property type="project" value="InterPro"/>
</dbReference>
<evidence type="ECO:0000256" key="4">
    <source>
        <dbReference type="ARBA" id="ARBA00023242"/>
    </source>
</evidence>
<dbReference type="Pfam" id="PF21539">
    <property type="entry name" value="Med15_C"/>
    <property type="match status" value="1"/>
</dbReference>
<organism evidence="8">
    <name type="scientific">Brachypodium distachyon</name>
    <name type="common">Purple false brome</name>
    <name type="synonym">Trachynia distachya</name>
    <dbReference type="NCBI Taxonomy" id="15368"/>
    <lineage>
        <taxon>Eukaryota</taxon>
        <taxon>Viridiplantae</taxon>
        <taxon>Streptophyta</taxon>
        <taxon>Embryophyta</taxon>
        <taxon>Tracheophyta</taxon>
        <taxon>Spermatophyta</taxon>
        <taxon>Magnoliopsida</taxon>
        <taxon>Liliopsida</taxon>
        <taxon>Poales</taxon>
        <taxon>Poaceae</taxon>
        <taxon>BOP clade</taxon>
        <taxon>Pooideae</taxon>
        <taxon>Stipodae</taxon>
        <taxon>Brachypodieae</taxon>
        <taxon>Brachypodium</taxon>
    </lineage>
</organism>
<dbReference type="OrthoDB" id="1896842at2759"/>
<reference evidence="9" key="3">
    <citation type="submission" date="2018-08" db="UniProtKB">
        <authorList>
            <consortium name="EnsemblPlants"/>
        </authorList>
    </citation>
    <scope>IDENTIFICATION</scope>
    <source>
        <strain evidence="9">cv. Bd21</strain>
    </source>
</reference>
<keyword evidence="2" id="KW-0805">Transcription regulation</keyword>
<evidence type="ECO:0000256" key="3">
    <source>
        <dbReference type="ARBA" id="ARBA00023163"/>
    </source>
</evidence>
<dbReference type="EnsemblPlants" id="PNT60544">
    <property type="protein sequence ID" value="PNT60544"/>
    <property type="gene ID" value="BRADI_5g01381v3"/>
</dbReference>
<dbReference type="InterPro" id="IPR048386">
    <property type="entry name" value="Med15_C"/>
</dbReference>
<evidence type="ECO:0000259" key="6">
    <source>
        <dbReference type="Pfam" id="PF16987"/>
    </source>
</evidence>
<dbReference type="Proteomes" id="UP000008810">
    <property type="component" value="Chromosome 5"/>
</dbReference>
<dbReference type="InParanoid" id="A0A2K2CEU3"/>
<evidence type="ECO:0000256" key="2">
    <source>
        <dbReference type="ARBA" id="ARBA00023015"/>
    </source>
</evidence>
<protein>
    <submittedName>
        <fullName evidence="8 9">Uncharacterized protein</fullName>
    </submittedName>
</protein>
<dbReference type="FunCoup" id="A0A2K2CEU3">
    <property type="interactions" value="663"/>
</dbReference>
<accession>A0A2K2CEU3</accession>
<evidence type="ECO:0000313" key="8">
    <source>
        <dbReference type="EMBL" id="PNT60544.1"/>
    </source>
</evidence>
<dbReference type="PANTHER" id="PTHR33137:SF29">
    <property type="entry name" value="MEDIATOR COMPLEX SUBUNIT 15 KIX DOMAIN-CONTAINING PROTEIN"/>
    <property type="match status" value="1"/>
</dbReference>
<keyword evidence="4" id="KW-0539">Nucleus</keyword>
<dbReference type="GO" id="GO:0031490">
    <property type="term" value="F:chromatin DNA binding"/>
    <property type="evidence" value="ECO:0000318"/>
    <property type="project" value="GO_Central"/>
</dbReference>
<evidence type="ECO:0000259" key="7">
    <source>
        <dbReference type="Pfam" id="PF21539"/>
    </source>
</evidence>
<dbReference type="ExpressionAtlas" id="A0A2K2CEU3">
    <property type="expression patterns" value="baseline"/>
</dbReference>
<dbReference type="Gramene" id="PNT60544">
    <property type="protein sequence ID" value="PNT60544"/>
    <property type="gene ID" value="BRADI_5g01381v3"/>
</dbReference>
<evidence type="ECO:0000313" key="10">
    <source>
        <dbReference type="Proteomes" id="UP000008810"/>
    </source>
</evidence>
<feature type="compositionally biased region" description="Polar residues" evidence="5">
    <location>
        <begin position="527"/>
        <end position="551"/>
    </location>
</feature>
<dbReference type="InterPro" id="IPR036546">
    <property type="entry name" value="MED15_KIX"/>
</dbReference>
<dbReference type="PANTHER" id="PTHR33137">
    <property type="entry name" value="MEDIATOR OF RNA POLYMERASE II TRANSCRIPTION SUBUNIT 15A-RELATED"/>
    <property type="match status" value="1"/>
</dbReference>
<gene>
    <name evidence="8" type="ORF">BRADI_5g01381v3</name>
</gene>
<sequence>MYGRHKARLRARVRIKSTGKLVQIFQGRYHPHSPEIQSIVAEFEESAFNVANSKEQYLRFISNKLISTEKRLRAEQERQMHCSQLQSDIAFQVKALHGGSSSMPQAGRSASPRGPSSQMAPRTSGLMPNLRPYTPNMQSEVMQEQTDMMTFLDQFLNFEPTGNAPMEPGIQPGPQPMQSVANQSQNQDSFRQLQATNFAGCSPTCVAMPGIQPYSQQNSIGRRNASGIGTQQSPLQSCKPEHMTPGLQHITGAHQSNLLRGNPQTPASMRSAREVDLIEKMFRQIKSWNEAYFSKFMELERGILVPKLTEEQLSSLPKDTAKRYVYSVNAKKGARKVLNFLQLQKSNLHEGLKSEFPMIEKLIRQLLGVIESKKTHNAKMSTGYQLQNCGQQSQVGNAAPTTGGKSGSMSQSRRIILAGTPPAHQQENSNRLLGVASPCSISASGTLQSLPTNKLECLTPSPVAKSAVAPSASPCALVKPILTSPVAEPVVAPAALPCAPVVSIPMDCDSILSFLSHDNAARPAQDPNANGSNQATPKATTSASPLQTETVRGTGEDQVRGGAETPVGNRPFNRLIDAIRSSSPAALQKSANLFWSVLTMDDTVPPGNIGTILDCKVSQQQHGGFNAVDKMKRVFDHTELHSESLPFGSAMPFECDASGCGSSSERSMKRHKTQFSSQNPNDALLEEIKSINNVMIDTVISITGDCGTDRITSCDGGTIIKLSYSAASLDPTLKALLATSEMSLVMPSNLFVPADYPSSSPVLIDEGDEQLRKKFSDISALVHVAFRHALRELPEPRSIKETARAWDACVRKAVVEFAEQHGGGTISSMLGRWERYATA</sequence>
<evidence type="ECO:0000313" key="9">
    <source>
        <dbReference type="EnsemblPlants" id="PNT60544"/>
    </source>
</evidence>
<evidence type="ECO:0000256" key="1">
    <source>
        <dbReference type="ARBA" id="ARBA00004123"/>
    </source>
</evidence>
<keyword evidence="3" id="KW-0804">Transcription</keyword>
<name>A0A2K2CEU3_BRADI</name>
<feature type="domain" description="Mediator complex subunit 15 KIX" evidence="6">
    <location>
        <begin position="13"/>
        <end position="77"/>
    </location>
</feature>
<dbReference type="AlphaFoldDB" id="A0A2K2CEU3"/>
<reference evidence="8 9" key="1">
    <citation type="journal article" date="2010" name="Nature">
        <title>Genome sequencing and analysis of the model grass Brachypodium distachyon.</title>
        <authorList>
            <consortium name="International Brachypodium Initiative"/>
        </authorList>
    </citation>
    <scope>NUCLEOTIDE SEQUENCE [LARGE SCALE GENOMIC DNA]</scope>
    <source>
        <strain evidence="8 9">Bd21</strain>
    </source>
</reference>
<dbReference type="Gene3D" id="1.10.246.20">
    <property type="entry name" value="Coactivator CBP, KIX domain"/>
    <property type="match status" value="1"/>
</dbReference>
<dbReference type="InterPro" id="IPR036529">
    <property type="entry name" value="KIX_dom_sf"/>
</dbReference>
<dbReference type="InterPro" id="IPR044661">
    <property type="entry name" value="MED15a/b/c-like"/>
</dbReference>
<feature type="region of interest" description="Disordered" evidence="5">
    <location>
        <begin position="98"/>
        <end position="131"/>
    </location>
</feature>